<dbReference type="PANTHER" id="PTHR34477:SF5">
    <property type="entry name" value="BSL5627 PROTEIN"/>
    <property type="match status" value="1"/>
</dbReference>
<sequence>MKKPAVYILASQRNGTLYTGVTSNLIGRIHQHREGTFRGFNAKHEVKLLVWFEGFETMDSAIAREKQLKNWQRRSKLDLIENANPRWRDLAEDFGFPSLRGASRQLHPAALHCPGPRIKSGVTDKAHVVTLHRFRPDMRRAAPPSESEADNPAADQCTNWGLHWSRPGARRRPCVRQALPNI</sequence>
<dbReference type="PROSITE" id="PS50164">
    <property type="entry name" value="GIY_YIG"/>
    <property type="match status" value="1"/>
</dbReference>
<evidence type="ECO:0000313" key="4">
    <source>
        <dbReference type="EMBL" id="GGB64362.1"/>
    </source>
</evidence>
<name>A0ABQ1JDT5_9SPHN</name>
<comment type="caution">
    <text evidence="4">The sequence shown here is derived from an EMBL/GenBank/DDBJ whole genome shotgun (WGS) entry which is preliminary data.</text>
</comment>
<evidence type="ECO:0000313" key="5">
    <source>
        <dbReference type="Proteomes" id="UP000614261"/>
    </source>
</evidence>
<organism evidence="4 5">
    <name type="scientific">Blastomonas aquatica</name>
    <dbReference type="NCBI Taxonomy" id="1510276"/>
    <lineage>
        <taxon>Bacteria</taxon>
        <taxon>Pseudomonadati</taxon>
        <taxon>Pseudomonadota</taxon>
        <taxon>Alphaproteobacteria</taxon>
        <taxon>Sphingomonadales</taxon>
        <taxon>Sphingomonadaceae</taxon>
        <taxon>Blastomonas</taxon>
    </lineage>
</organism>
<feature type="domain" description="GIY-YIG" evidence="3">
    <location>
        <begin position="2"/>
        <end position="79"/>
    </location>
</feature>
<dbReference type="Proteomes" id="UP000614261">
    <property type="component" value="Unassembled WGS sequence"/>
</dbReference>
<dbReference type="CDD" id="cd10448">
    <property type="entry name" value="GIY-YIG_unchar_3"/>
    <property type="match status" value="1"/>
</dbReference>
<dbReference type="SUPFAM" id="SSF82771">
    <property type="entry name" value="GIY-YIG endonuclease"/>
    <property type="match status" value="1"/>
</dbReference>
<evidence type="ECO:0000256" key="2">
    <source>
        <dbReference type="SAM" id="MobiDB-lite"/>
    </source>
</evidence>
<dbReference type="Pfam" id="PF01541">
    <property type="entry name" value="GIY-YIG"/>
    <property type="match status" value="1"/>
</dbReference>
<dbReference type="Gene3D" id="3.40.1440.10">
    <property type="entry name" value="GIY-YIG endonuclease"/>
    <property type="match status" value="1"/>
</dbReference>
<keyword evidence="5" id="KW-1185">Reference proteome</keyword>
<reference evidence="5" key="1">
    <citation type="journal article" date="2019" name="Int. J. Syst. Evol. Microbiol.">
        <title>The Global Catalogue of Microorganisms (GCM) 10K type strain sequencing project: providing services to taxonomists for standard genome sequencing and annotation.</title>
        <authorList>
            <consortium name="The Broad Institute Genomics Platform"/>
            <consortium name="The Broad Institute Genome Sequencing Center for Infectious Disease"/>
            <person name="Wu L."/>
            <person name="Ma J."/>
        </authorList>
    </citation>
    <scope>NUCLEOTIDE SEQUENCE [LARGE SCALE GENOMIC DNA]</scope>
    <source>
        <strain evidence="5">CGMCC 1.12851</strain>
    </source>
</reference>
<evidence type="ECO:0000259" key="3">
    <source>
        <dbReference type="PROSITE" id="PS50164"/>
    </source>
</evidence>
<dbReference type="InterPro" id="IPR050190">
    <property type="entry name" value="UPF0213_domain"/>
</dbReference>
<gene>
    <name evidence="4" type="ORF">GCM10010833_19320</name>
</gene>
<dbReference type="InterPro" id="IPR000305">
    <property type="entry name" value="GIY-YIG_endonuc"/>
</dbReference>
<dbReference type="PANTHER" id="PTHR34477">
    <property type="entry name" value="UPF0213 PROTEIN YHBQ"/>
    <property type="match status" value="1"/>
</dbReference>
<protein>
    <recommendedName>
        <fullName evidence="3">GIY-YIG domain-containing protein</fullName>
    </recommendedName>
</protein>
<accession>A0ABQ1JDT5</accession>
<proteinExistence type="inferred from homology"/>
<evidence type="ECO:0000256" key="1">
    <source>
        <dbReference type="ARBA" id="ARBA00007435"/>
    </source>
</evidence>
<dbReference type="RefSeq" id="WP_188514207.1">
    <property type="nucleotide sequence ID" value="NZ_BMGD01000003.1"/>
</dbReference>
<feature type="region of interest" description="Disordered" evidence="2">
    <location>
        <begin position="136"/>
        <end position="162"/>
    </location>
</feature>
<comment type="similarity">
    <text evidence="1">Belongs to the UPF0213 family.</text>
</comment>
<dbReference type="EMBL" id="BMGD01000003">
    <property type="protein sequence ID" value="GGB64362.1"/>
    <property type="molecule type" value="Genomic_DNA"/>
</dbReference>
<dbReference type="InterPro" id="IPR035901">
    <property type="entry name" value="GIY-YIG_endonuc_sf"/>
</dbReference>